<dbReference type="OrthoDB" id="6369239at2759"/>
<keyword evidence="5" id="KW-0472">Membrane</keyword>
<dbReference type="InterPro" id="IPR008166">
    <property type="entry name" value="Glyco_transf_92"/>
</dbReference>
<dbReference type="EC" id="2.4.1.-" evidence="6"/>
<evidence type="ECO:0000256" key="5">
    <source>
        <dbReference type="ARBA" id="ARBA00023136"/>
    </source>
</evidence>
<evidence type="ECO:0000256" key="2">
    <source>
        <dbReference type="ARBA" id="ARBA00007647"/>
    </source>
</evidence>
<reference evidence="7 8" key="2">
    <citation type="submission" date="2019-01" db="EMBL/GenBank/DDBJ databases">
        <title>The decoding of complex shrimp genome reveals the adaptation for benthos swimmer, frequently molting mechanism and breeding impact on genome.</title>
        <authorList>
            <person name="Sun Y."/>
            <person name="Gao Y."/>
            <person name="Yu Y."/>
        </authorList>
    </citation>
    <scope>NUCLEOTIDE SEQUENCE [LARGE SCALE GENOMIC DNA]</scope>
    <source>
        <tissue evidence="7">Muscle</tissue>
    </source>
</reference>
<dbReference type="EMBL" id="QCYY01001811">
    <property type="protein sequence ID" value="ROT75109.1"/>
    <property type="molecule type" value="Genomic_DNA"/>
</dbReference>
<dbReference type="Proteomes" id="UP000283509">
    <property type="component" value="Unassembled WGS sequence"/>
</dbReference>
<evidence type="ECO:0000256" key="4">
    <source>
        <dbReference type="ARBA" id="ARBA00022679"/>
    </source>
</evidence>
<reference evidence="7 8" key="1">
    <citation type="submission" date="2018-04" db="EMBL/GenBank/DDBJ databases">
        <authorList>
            <person name="Zhang X."/>
            <person name="Yuan J."/>
            <person name="Li F."/>
            <person name="Xiang J."/>
        </authorList>
    </citation>
    <scope>NUCLEOTIDE SEQUENCE [LARGE SCALE GENOMIC DNA]</scope>
    <source>
        <tissue evidence="7">Muscle</tissue>
    </source>
</reference>
<comment type="caution">
    <text evidence="7">The sequence shown here is derived from an EMBL/GenBank/DDBJ whole genome shotgun (WGS) entry which is preliminary data.</text>
</comment>
<evidence type="ECO:0000256" key="1">
    <source>
        <dbReference type="ARBA" id="ARBA00004370"/>
    </source>
</evidence>
<evidence type="ECO:0000256" key="6">
    <source>
        <dbReference type="RuleBase" id="RU366017"/>
    </source>
</evidence>
<evidence type="ECO:0000313" key="8">
    <source>
        <dbReference type="Proteomes" id="UP000283509"/>
    </source>
</evidence>
<proteinExistence type="inferred from homology"/>
<name>A0A3R7PRZ1_PENVA</name>
<keyword evidence="4 6" id="KW-0808">Transferase</keyword>
<comment type="subcellular location">
    <subcellularLocation>
        <location evidence="1">Membrane</location>
    </subcellularLocation>
</comment>
<keyword evidence="3 6" id="KW-0328">Glycosyltransferase</keyword>
<dbReference type="AlphaFoldDB" id="A0A3R7PRZ1"/>
<comment type="similarity">
    <text evidence="2 6">Belongs to the glycosyltransferase 92 family.</text>
</comment>
<gene>
    <name evidence="7" type="ORF">C7M84_006395</name>
</gene>
<protein>
    <recommendedName>
        <fullName evidence="6">Glycosyltransferase family 92 protein</fullName>
        <ecNumber evidence="6">2.4.1.-</ecNumber>
    </recommendedName>
</protein>
<keyword evidence="8" id="KW-1185">Reference proteome</keyword>
<organism evidence="7 8">
    <name type="scientific">Penaeus vannamei</name>
    <name type="common">Whiteleg shrimp</name>
    <name type="synonym">Litopenaeus vannamei</name>
    <dbReference type="NCBI Taxonomy" id="6689"/>
    <lineage>
        <taxon>Eukaryota</taxon>
        <taxon>Metazoa</taxon>
        <taxon>Ecdysozoa</taxon>
        <taxon>Arthropoda</taxon>
        <taxon>Crustacea</taxon>
        <taxon>Multicrustacea</taxon>
        <taxon>Malacostraca</taxon>
        <taxon>Eumalacostraca</taxon>
        <taxon>Eucarida</taxon>
        <taxon>Decapoda</taxon>
        <taxon>Dendrobranchiata</taxon>
        <taxon>Penaeoidea</taxon>
        <taxon>Penaeidae</taxon>
        <taxon>Penaeus</taxon>
    </lineage>
</organism>
<sequence>MVRFSYPEPYVNEPSIRRLWFLIEQRKRFAMQNVYFTDCGLRHMHEYRFIVHIDPDEIPMLRQHDTFPQWLSDQLESHPIKPGQEKRQPPAHKLIWYYHQKNLEPAPSAASLPEYLWAMRHTKRSLEKMVVSPGKTKPVYDMDLATGLFSHDVLACAYGKCERGSHTYKRDVAYLAHFRYDCQDFCKQPNSTVDETMLLKYKDQVLPAVTKVLKDLQLI</sequence>
<evidence type="ECO:0000313" key="7">
    <source>
        <dbReference type="EMBL" id="ROT75109.1"/>
    </source>
</evidence>
<accession>A0A3R7PRZ1</accession>
<dbReference type="GO" id="GO:0016757">
    <property type="term" value="F:glycosyltransferase activity"/>
    <property type="evidence" value="ECO:0007669"/>
    <property type="project" value="UniProtKB-UniRule"/>
</dbReference>
<evidence type="ECO:0000256" key="3">
    <source>
        <dbReference type="ARBA" id="ARBA00022676"/>
    </source>
</evidence>
<dbReference type="Pfam" id="PF01697">
    <property type="entry name" value="Glyco_transf_92"/>
    <property type="match status" value="1"/>
</dbReference>
<dbReference type="GO" id="GO:0016020">
    <property type="term" value="C:membrane"/>
    <property type="evidence" value="ECO:0007669"/>
    <property type="project" value="UniProtKB-SubCell"/>
</dbReference>